<dbReference type="GO" id="GO:0005524">
    <property type="term" value="F:ATP binding"/>
    <property type="evidence" value="ECO:0007669"/>
    <property type="project" value="InterPro"/>
</dbReference>
<evidence type="ECO:0000256" key="1">
    <source>
        <dbReference type="SAM" id="MobiDB-lite"/>
    </source>
</evidence>
<gene>
    <name evidence="3" type="ORF">TSIB3V08_LOCUS706</name>
</gene>
<feature type="compositionally biased region" description="Polar residues" evidence="1">
    <location>
        <begin position="463"/>
        <end position="472"/>
    </location>
</feature>
<dbReference type="GO" id="GO:0004674">
    <property type="term" value="F:protein serine/threonine kinase activity"/>
    <property type="evidence" value="ECO:0007669"/>
    <property type="project" value="InterPro"/>
</dbReference>
<dbReference type="GO" id="GO:0000287">
    <property type="term" value="F:magnesium ion binding"/>
    <property type="evidence" value="ECO:0007669"/>
    <property type="project" value="InterPro"/>
</dbReference>
<dbReference type="AlphaFoldDB" id="A0A7R9FV29"/>
<evidence type="ECO:0000259" key="2">
    <source>
        <dbReference type="Pfam" id="PF08926"/>
    </source>
</evidence>
<feature type="domain" description="Microtubule-associated serine/threonine-protein kinase pre-PK" evidence="2">
    <location>
        <begin position="435"/>
        <end position="537"/>
    </location>
</feature>
<feature type="region of interest" description="Disordered" evidence="1">
    <location>
        <begin position="628"/>
        <end position="683"/>
    </location>
</feature>
<dbReference type="Pfam" id="PF08926">
    <property type="entry name" value="DUF1908"/>
    <property type="match status" value="3"/>
</dbReference>
<proteinExistence type="predicted"/>
<feature type="compositionally biased region" description="Polar residues" evidence="1">
    <location>
        <begin position="653"/>
        <end position="677"/>
    </location>
</feature>
<feature type="region of interest" description="Disordered" evidence="1">
    <location>
        <begin position="463"/>
        <end position="496"/>
    </location>
</feature>
<protein>
    <recommendedName>
        <fullName evidence="2">Microtubule-associated serine/threonine-protein kinase pre-PK domain-containing protein</fullName>
    </recommendedName>
</protein>
<dbReference type="EMBL" id="OC000178">
    <property type="protein sequence ID" value="CAD7256426.1"/>
    <property type="molecule type" value="Genomic_DNA"/>
</dbReference>
<feature type="compositionally biased region" description="Basic and acidic residues" evidence="1">
    <location>
        <begin position="340"/>
        <end position="355"/>
    </location>
</feature>
<accession>A0A7R9FV29</accession>
<name>A0A7R9FV29_TIMSH</name>
<sequence length="683" mass="76623">MGCPHIRKRMLKNEDDISQGSLWRKMSRSVSDTTLRHPRPNLSLPLPSVTSLMQFKKELSFSRRNSRVAHRKSLITTTSPTLPRCHSPISETCDDHALQLCEELQSLSRNKLSVRVDAVDTKDELDEDAPAALKGIKDIKILKLKGDCQKFPVDLCNKLLHKCPFSYKIIKGASCFPPAVMPNLSVRTYRITSALDVLLDKPQQSSVEAGDVKRDYLDFVSKQEVIDYLKQFTSSGLTTIKYCNVGGARDLGGSQAVHTWTCEPRVLLEILGYGYTAMTRNTRTLDSPVRSLDTQVRSLDTQVHTLDTQNKKDLDPSRLVSVLPPHTPSAPLILQSSEKVAAHPPDKEGDRDNKERRYKGQQREQAGSPLESPRMSPSQHFAFVPVKRGDGRRWSVASLPSSGYGTTPGSSNVSDYAHGLAMSLFGNILCSNYCYKSQCSSQERLHQLPNIPTCEELQMLTSHFSSNDSNPSLEEEGRKSPFHRPRSRSLSSPSRSPIVDDEIVMMNTLYKERFPKATQQMEERLKSFIEDNGSIESKGYFENLVKDSIPITRPARLLECLEFDPEEFYHLLEQAEGQAKTSQGIKADIPQYIINKLGLNRDPIAELQEDLSQLETCSTPEKLKLCLSQTPTIKENREPKDELYNPKSPQHAEASNQLSSAPLNPPSLHTPTQSSHSWPPKKS</sequence>
<feature type="region of interest" description="Disordered" evidence="1">
    <location>
        <begin position="306"/>
        <end position="379"/>
    </location>
</feature>
<reference evidence="3" key="1">
    <citation type="submission" date="2020-11" db="EMBL/GenBank/DDBJ databases">
        <authorList>
            <person name="Tran Van P."/>
        </authorList>
    </citation>
    <scope>NUCLEOTIDE SEQUENCE</scope>
</reference>
<organism evidence="3">
    <name type="scientific">Timema shepardi</name>
    <name type="common">Walking stick</name>
    <dbReference type="NCBI Taxonomy" id="629360"/>
    <lineage>
        <taxon>Eukaryota</taxon>
        <taxon>Metazoa</taxon>
        <taxon>Ecdysozoa</taxon>
        <taxon>Arthropoda</taxon>
        <taxon>Hexapoda</taxon>
        <taxon>Insecta</taxon>
        <taxon>Pterygota</taxon>
        <taxon>Neoptera</taxon>
        <taxon>Polyneoptera</taxon>
        <taxon>Phasmatodea</taxon>
        <taxon>Timematodea</taxon>
        <taxon>Timematoidea</taxon>
        <taxon>Timematidae</taxon>
        <taxon>Timema</taxon>
    </lineage>
</organism>
<evidence type="ECO:0000313" key="3">
    <source>
        <dbReference type="EMBL" id="CAD7256426.1"/>
    </source>
</evidence>
<feature type="domain" description="Microtubule-associated serine/threonine-protein kinase pre-PK" evidence="2">
    <location>
        <begin position="369"/>
        <end position="415"/>
    </location>
</feature>
<dbReference type="InterPro" id="IPR015022">
    <property type="entry name" value="MAST_pre-PK_dom"/>
</dbReference>
<feature type="domain" description="Microtubule-associated serine/threonine-protein kinase pre-PK" evidence="2">
    <location>
        <begin position="549"/>
        <end position="606"/>
    </location>
</feature>
<feature type="compositionally biased region" description="Basic and acidic residues" evidence="1">
    <location>
        <begin position="634"/>
        <end position="644"/>
    </location>
</feature>